<evidence type="ECO:0000313" key="14">
    <source>
        <dbReference type="Proteomes" id="UP000028524"/>
    </source>
</evidence>
<evidence type="ECO:0000256" key="8">
    <source>
        <dbReference type="ARBA" id="ARBA00049531"/>
    </source>
</evidence>
<dbReference type="GO" id="GO:0046475">
    <property type="term" value="P:glycerophospholipid catabolic process"/>
    <property type="evidence" value="ECO:0007669"/>
    <property type="project" value="TreeGrafter"/>
</dbReference>
<evidence type="ECO:0000256" key="4">
    <source>
        <dbReference type="ARBA" id="ARBA00022801"/>
    </source>
</evidence>
<keyword evidence="6 9" id="KW-0443">Lipid metabolism</keyword>
<dbReference type="PROSITE" id="PS51210">
    <property type="entry name" value="PLA2C"/>
    <property type="match status" value="1"/>
</dbReference>
<keyword evidence="3 10" id="KW-0732">Signal</keyword>
<feature type="compositionally biased region" description="Polar residues" evidence="11">
    <location>
        <begin position="86"/>
        <end position="95"/>
    </location>
</feature>
<keyword evidence="5 9" id="KW-0442">Lipid degradation</keyword>
<dbReference type="InterPro" id="IPR016035">
    <property type="entry name" value="Acyl_Trfase/lysoPLipase"/>
</dbReference>
<gene>
    <name evidence="13" type="ORF">S40285_00087</name>
</gene>
<dbReference type="HOGENOM" id="CLU_014602_0_0_1"/>
<dbReference type="PANTHER" id="PTHR10728:SF33">
    <property type="entry name" value="LYSOPHOSPHOLIPASE 1-RELATED"/>
    <property type="match status" value="1"/>
</dbReference>
<feature type="region of interest" description="Disordered" evidence="11">
    <location>
        <begin position="24"/>
        <end position="95"/>
    </location>
</feature>
<dbReference type="GO" id="GO:0004623">
    <property type="term" value="F:phospholipase A2 activity"/>
    <property type="evidence" value="ECO:0007669"/>
    <property type="project" value="TreeGrafter"/>
</dbReference>
<comment type="catalytic activity">
    <reaction evidence="8 10">
        <text>a 1-acyl-sn-glycero-3-phosphocholine + H2O = sn-glycerol 3-phosphocholine + a fatty acid + H(+)</text>
        <dbReference type="Rhea" id="RHEA:15177"/>
        <dbReference type="ChEBI" id="CHEBI:15377"/>
        <dbReference type="ChEBI" id="CHEBI:15378"/>
        <dbReference type="ChEBI" id="CHEBI:16870"/>
        <dbReference type="ChEBI" id="CHEBI:28868"/>
        <dbReference type="ChEBI" id="CHEBI:58168"/>
        <dbReference type="EC" id="3.1.1.5"/>
    </reaction>
</comment>
<evidence type="ECO:0000259" key="12">
    <source>
        <dbReference type="PROSITE" id="PS51210"/>
    </source>
</evidence>
<dbReference type="EMBL" id="KL659601">
    <property type="protein sequence ID" value="KFA69143.1"/>
    <property type="molecule type" value="Genomic_DNA"/>
</dbReference>
<evidence type="ECO:0000256" key="2">
    <source>
        <dbReference type="ARBA" id="ARBA00013274"/>
    </source>
</evidence>
<dbReference type="SUPFAM" id="SSF52151">
    <property type="entry name" value="FabD/lysophospholipase-like"/>
    <property type="match status" value="1"/>
</dbReference>
<comment type="similarity">
    <text evidence="1 10">Belongs to the lysophospholipase family.</text>
</comment>
<evidence type="ECO:0000256" key="1">
    <source>
        <dbReference type="ARBA" id="ARBA00008780"/>
    </source>
</evidence>
<evidence type="ECO:0000256" key="3">
    <source>
        <dbReference type="ARBA" id="ARBA00022729"/>
    </source>
</evidence>
<keyword evidence="14" id="KW-1185">Reference proteome</keyword>
<evidence type="ECO:0000256" key="9">
    <source>
        <dbReference type="PROSITE-ProRule" id="PRU00555"/>
    </source>
</evidence>
<dbReference type="FunFam" id="3.40.1090.10:FF:000010">
    <property type="entry name" value="Lysophospholipase"/>
    <property type="match status" value="1"/>
</dbReference>
<evidence type="ECO:0000256" key="6">
    <source>
        <dbReference type="ARBA" id="ARBA00023098"/>
    </source>
</evidence>
<name>A0A084QYV8_STAC4</name>
<dbReference type="GO" id="GO:0005829">
    <property type="term" value="C:cytosol"/>
    <property type="evidence" value="ECO:0007669"/>
    <property type="project" value="TreeGrafter"/>
</dbReference>
<reference evidence="13 14" key="1">
    <citation type="journal article" date="2014" name="BMC Genomics">
        <title>Comparative genome sequencing reveals chemotype-specific gene clusters in the toxigenic black mold Stachybotrys.</title>
        <authorList>
            <person name="Semeiks J."/>
            <person name="Borek D."/>
            <person name="Otwinowski Z."/>
            <person name="Grishin N.V."/>
        </authorList>
    </citation>
    <scope>NUCLEOTIDE SEQUENCE [LARGE SCALE GENOMIC DNA]</scope>
    <source>
        <strain evidence="13 14">IBT 40285</strain>
    </source>
</reference>
<feature type="compositionally biased region" description="Basic and acidic residues" evidence="11">
    <location>
        <begin position="43"/>
        <end position="61"/>
    </location>
</feature>
<keyword evidence="4 9" id="KW-0378">Hydrolase</keyword>
<feature type="chain" id="PRO_5005105873" description="Lysophospholipase" evidence="10">
    <location>
        <begin position="22"/>
        <end position="669"/>
    </location>
</feature>
<dbReference type="Gene3D" id="3.40.1090.10">
    <property type="entry name" value="Cytosolic phospholipase A2 catalytic domain"/>
    <property type="match status" value="1"/>
</dbReference>
<dbReference type="SMART" id="SM00022">
    <property type="entry name" value="PLAc"/>
    <property type="match status" value="1"/>
</dbReference>
<feature type="domain" description="PLA2c" evidence="12">
    <location>
        <begin position="79"/>
        <end position="624"/>
    </location>
</feature>
<organism evidence="13 14">
    <name type="scientific">Stachybotrys chlorohalonatus (strain IBT 40285)</name>
    <dbReference type="NCBI Taxonomy" id="1283841"/>
    <lineage>
        <taxon>Eukaryota</taxon>
        <taxon>Fungi</taxon>
        <taxon>Dikarya</taxon>
        <taxon>Ascomycota</taxon>
        <taxon>Pezizomycotina</taxon>
        <taxon>Sordariomycetes</taxon>
        <taxon>Hypocreomycetidae</taxon>
        <taxon>Hypocreales</taxon>
        <taxon>Stachybotryaceae</taxon>
        <taxon>Stachybotrys</taxon>
    </lineage>
</organism>
<dbReference type="FunCoup" id="A0A084QYV8">
    <property type="interactions" value="81"/>
</dbReference>
<dbReference type="GO" id="GO:0004622">
    <property type="term" value="F:phosphatidylcholine lysophospholipase activity"/>
    <property type="evidence" value="ECO:0007669"/>
    <property type="project" value="UniProtKB-EC"/>
</dbReference>
<accession>A0A084QYV8</accession>
<dbReference type="Proteomes" id="UP000028524">
    <property type="component" value="Unassembled WGS sequence"/>
</dbReference>
<evidence type="ECO:0000256" key="7">
    <source>
        <dbReference type="ARBA" id="ARBA00023180"/>
    </source>
</evidence>
<dbReference type="PANTHER" id="PTHR10728">
    <property type="entry name" value="CYTOSOLIC PHOSPHOLIPASE A2"/>
    <property type="match status" value="1"/>
</dbReference>
<sequence>MVSHSLAVLLAATSALGSANAASLQPAGTASSPPPSFFTPSLRDTDKRPPAHHSSPRDMSLHRRAVSDAPNGYVPGPVDCPDTRPTIRNGSTLSSQERDWVQVRRNETLPHIRDLLARIAIPDFDSDEYLRNGETNATAVPNIGIAVSGGGYRAMLNGAGHLAAWDIRSDGSDTSGNLGGLLQSTTYLSGLSGGGWLIGSLYVNNYTSVQDSMRSGHIWQLQESILSGPEEYSLRGYYTDVFDSVSEKNDAGYERSITDYWGRMLAYQLVNATNGGPGVTFSSIQDDDEFRSGRAPLPFIVALGRDPAETVISINSTVFEFSPWELGSSDPTLHGYAPLRYVGSNFSDAEIPDDQDCIRGFDNAGFVMGTSSSLFNSILLYLEDEDNEYVPEGVPDFVTETLVSVLSIFGDANNDIADWTPNPFYGYNPEENLSAESRRLTLVDGGMDLQNIPLHPQLLIEREVDVVFAVDSSADTNTAWPDGQSMVATYERSLEAISEGTGFPHVPSRRSFVNLGLNTRPTFFGCDSANVTEPHPLIVYIPNFPYIYTSNVSTFQMSFNESERDAIVQNGWAVATQLNATRDDRWPVCVGCAILHRSFERTNTTIPQACTECFDEYCWDGSTDESEHGDYLPTMYSEPIDVQSAAAGLLASTAAAMMLSAAVGMSLLL</sequence>
<evidence type="ECO:0000256" key="11">
    <source>
        <dbReference type="SAM" id="MobiDB-lite"/>
    </source>
</evidence>
<dbReference type="InterPro" id="IPR002642">
    <property type="entry name" value="LysoPLipase_cat_dom"/>
</dbReference>
<dbReference type="STRING" id="1283841.A0A084QYV8"/>
<keyword evidence="7" id="KW-0325">Glycoprotein</keyword>
<proteinExistence type="inferred from homology"/>
<dbReference type="EC" id="3.1.1.5" evidence="2 10"/>
<evidence type="ECO:0000256" key="10">
    <source>
        <dbReference type="RuleBase" id="RU362103"/>
    </source>
</evidence>
<evidence type="ECO:0000313" key="13">
    <source>
        <dbReference type="EMBL" id="KFA69143.1"/>
    </source>
</evidence>
<protein>
    <recommendedName>
        <fullName evidence="2 10">Lysophospholipase</fullName>
        <ecNumber evidence="2 10">3.1.1.5</ecNumber>
    </recommendedName>
</protein>
<dbReference type="OMA" id="TEDANWP"/>
<dbReference type="AlphaFoldDB" id="A0A084QYV8"/>
<dbReference type="Pfam" id="PF01735">
    <property type="entry name" value="PLA2_B"/>
    <property type="match status" value="1"/>
</dbReference>
<feature type="signal peptide" evidence="10">
    <location>
        <begin position="1"/>
        <end position="21"/>
    </location>
</feature>
<dbReference type="GO" id="GO:0005783">
    <property type="term" value="C:endoplasmic reticulum"/>
    <property type="evidence" value="ECO:0007669"/>
    <property type="project" value="TreeGrafter"/>
</dbReference>
<dbReference type="OrthoDB" id="4084751at2759"/>
<dbReference type="InParanoid" id="A0A084QYV8"/>
<evidence type="ECO:0000256" key="5">
    <source>
        <dbReference type="ARBA" id="ARBA00022963"/>
    </source>
</evidence>